<evidence type="ECO:0000256" key="1">
    <source>
        <dbReference type="SAM" id="Coils"/>
    </source>
</evidence>
<organism evidence="2 3">
    <name type="scientific">Streblomastix strix</name>
    <dbReference type="NCBI Taxonomy" id="222440"/>
    <lineage>
        <taxon>Eukaryota</taxon>
        <taxon>Metamonada</taxon>
        <taxon>Preaxostyla</taxon>
        <taxon>Oxymonadida</taxon>
        <taxon>Streblomastigidae</taxon>
        <taxon>Streblomastix</taxon>
    </lineage>
</organism>
<proteinExistence type="predicted"/>
<sequence>SAILDWRDSVVVEMGERVISDVADYWEELEEKMKKEEKELKEQNEQIDTENN</sequence>
<evidence type="ECO:0000313" key="2">
    <source>
        <dbReference type="EMBL" id="KAA6363276.1"/>
    </source>
</evidence>
<protein>
    <submittedName>
        <fullName evidence="2">Uncharacterized protein</fullName>
    </submittedName>
</protein>
<keyword evidence="1" id="KW-0175">Coiled coil</keyword>
<gene>
    <name evidence="2" type="ORF">EZS28_041197</name>
</gene>
<feature type="non-terminal residue" evidence="2">
    <location>
        <position position="1"/>
    </location>
</feature>
<comment type="caution">
    <text evidence="2">The sequence shown here is derived from an EMBL/GenBank/DDBJ whole genome shotgun (WGS) entry which is preliminary data.</text>
</comment>
<evidence type="ECO:0000313" key="3">
    <source>
        <dbReference type="Proteomes" id="UP000324800"/>
    </source>
</evidence>
<name>A0A5J4TXQ7_9EUKA</name>
<dbReference type="Proteomes" id="UP000324800">
    <property type="component" value="Unassembled WGS sequence"/>
</dbReference>
<dbReference type="AlphaFoldDB" id="A0A5J4TXQ7"/>
<dbReference type="EMBL" id="SNRW01023126">
    <property type="protein sequence ID" value="KAA6363276.1"/>
    <property type="molecule type" value="Genomic_DNA"/>
</dbReference>
<reference evidence="2 3" key="1">
    <citation type="submission" date="2019-03" db="EMBL/GenBank/DDBJ databases">
        <title>Single cell metagenomics reveals metabolic interactions within the superorganism composed of flagellate Streblomastix strix and complex community of Bacteroidetes bacteria on its surface.</title>
        <authorList>
            <person name="Treitli S.C."/>
            <person name="Kolisko M."/>
            <person name="Husnik F."/>
            <person name="Keeling P."/>
            <person name="Hampl V."/>
        </authorList>
    </citation>
    <scope>NUCLEOTIDE SEQUENCE [LARGE SCALE GENOMIC DNA]</scope>
    <source>
        <strain evidence="2">ST1C</strain>
    </source>
</reference>
<feature type="coiled-coil region" evidence="1">
    <location>
        <begin position="19"/>
        <end position="50"/>
    </location>
</feature>
<accession>A0A5J4TXQ7</accession>